<name>A0A0J1GPX1_9GAMM</name>
<evidence type="ECO:0000313" key="2">
    <source>
        <dbReference type="EMBL" id="KLV01800.1"/>
    </source>
</evidence>
<keyword evidence="3" id="KW-1185">Reference proteome</keyword>
<gene>
    <name evidence="2" type="ORF">ABT58_05090</name>
</gene>
<dbReference type="Pfam" id="PF22481">
    <property type="entry name" value="DUF6985"/>
    <property type="match status" value="1"/>
</dbReference>
<comment type="caution">
    <text evidence="2">The sequence shown here is derived from an EMBL/GenBank/DDBJ whole genome shotgun (WGS) entry which is preliminary data.</text>
</comment>
<proteinExistence type="predicted"/>
<reference evidence="2 3" key="1">
    <citation type="submission" date="2015-05" db="EMBL/GenBank/DDBJ databases">
        <title>Photobacterium galathea sp. nov.</title>
        <authorList>
            <person name="Machado H."/>
            <person name="Gram L."/>
        </authorList>
    </citation>
    <scope>NUCLEOTIDE SEQUENCE [LARGE SCALE GENOMIC DNA]</scope>
    <source>
        <strain evidence="2 3">DSM 25995</strain>
    </source>
</reference>
<dbReference type="EMBL" id="LDOV01000010">
    <property type="protein sequence ID" value="KLV01800.1"/>
    <property type="molecule type" value="Genomic_DNA"/>
</dbReference>
<evidence type="ECO:0000259" key="1">
    <source>
        <dbReference type="Pfam" id="PF22481"/>
    </source>
</evidence>
<accession>A0A0J1GPX1</accession>
<feature type="domain" description="DUF6985" evidence="1">
    <location>
        <begin position="51"/>
        <end position="189"/>
    </location>
</feature>
<dbReference type="Proteomes" id="UP000036426">
    <property type="component" value="Unassembled WGS sequence"/>
</dbReference>
<protein>
    <recommendedName>
        <fullName evidence="1">DUF6985 domain-containing protein</fullName>
    </recommendedName>
</protein>
<dbReference type="AlphaFoldDB" id="A0A0J1GPX1"/>
<evidence type="ECO:0000313" key="3">
    <source>
        <dbReference type="Proteomes" id="UP000036426"/>
    </source>
</evidence>
<sequence length="190" mass="21576">MHQMLSTNQCSIEYFIRADFIKADFIKPESISLIPINRYSHTEELNMAHPFNTLNNENGVWKAPIYSPLLSATVELIVEAEKQPQAWQKSIFDELTDNDSTLKNDLYQAISAYCHATYSDYHDSTSSHSNCHTSNNAQGLTPHTILISDMAPEKKEISLLFDCAWESEHGLHVIIRDGKIADIGFQRIAF</sequence>
<dbReference type="PATRIC" id="fig|754436.4.peg.1082"/>
<organism evidence="2 3">
    <name type="scientific">Photobacterium aphoticum</name>
    <dbReference type="NCBI Taxonomy" id="754436"/>
    <lineage>
        <taxon>Bacteria</taxon>
        <taxon>Pseudomonadati</taxon>
        <taxon>Pseudomonadota</taxon>
        <taxon>Gammaproteobacteria</taxon>
        <taxon>Vibrionales</taxon>
        <taxon>Vibrionaceae</taxon>
        <taxon>Photobacterium</taxon>
    </lineage>
</organism>
<dbReference type="InterPro" id="IPR054254">
    <property type="entry name" value="DUF6985"/>
</dbReference>